<feature type="compositionally biased region" description="Basic and acidic residues" evidence="13">
    <location>
        <begin position="3923"/>
        <end position="3935"/>
    </location>
</feature>
<evidence type="ECO:0000256" key="8">
    <source>
        <dbReference type="ARBA" id="ARBA00022853"/>
    </source>
</evidence>
<accession>A0A7J6AQF2</accession>
<reference evidence="17 18" key="1">
    <citation type="submission" date="2020-02" db="EMBL/GenBank/DDBJ databases">
        <title>A chromosome-scale genome assembly of the black bullhead catfish (Ameiurus melas).</title>
        <authorList>
            <person name="Wen M."/>
            <person name="Zham M."/>
            <person name="Cabau C."/>
            <person name="Klopp C."/>
            <person name="Donnadieu C."/>
            <person name="Roques C."/>
            <person name="Bouchez O."/>
            <person name="Lampietro C."/>
            <person name="Jouanno E."/>
            <person name="Herpin A."/>
            <person name="Louis A."/>
            <person name="Berthelot C."/>
            <person name="Parey E."/>
            <person name="Roest-Crollius H."/>
            <person name="Braasch I."/>
            <person name="Postlethwait J."/>
            <person name="Robinson-Rechavi M."/>
            <person name="Echchiki A."/>
            <person name="Begum T."/>
            <person name="Montfort J."/>
            <person name="Schartl M."/>
            <person name="Bobe J."/>
            <person name="Guiguen Y."/>
        </authorList>
    </citation>
    <scope>NUCLEOTIDE SEQUENCE [LARGE SCALE GENOMIC DNA]</scope>
    <source>
        <strain evidence="17">M_S1</strain>
        <tissue evidence="17">Blood</tissue>
    </source>
</reference>
<evidence type="ECO:0000259" key="14">
    <source>
        <dbReference type="PROSITE" id="PS51192"/>
    </source>
</evidence>
<feature type="compositionally biased region" description="Polar residues" evidence="13">
    <location>
        <begin position="3389"/>
        <end position="3404"/>
    </location>
</feature>
<dbReference type="Pfam" id="PF07529">
    <property type="entry name" value="HSA"/>
    <property type="match status" value="1"/>
</dbReference>
<keyword evidence="8" id="KW-0156">Chromatin regulator</keyword>
<dbReference type="PROSITE" id="PS51204">
    <property type="entry name" value="HSA"/>
    <property type="match status" value="1"/>
</dbReference>
<feature type="compositionally biased region" description="Polar residues" evidence="13">
    <location>
        <begin position="3606"/>
        <end position="3623"/>
    </location>
</feature>
<feature type="compositionally biased region" description="Acidic residues" evidence="13">
    <location>
        <begin position="1461"/>
        <end position="1508"/>
    </location>
</feature>
<dbReference type="GO" id="GO:0006338">
    <property type="term" value="P:chromatin remodeling"/>
    <property type="evidence" value="ECO:0007669"/>
    <property type="project" value="UniProtKB-ARBA"/>
</dbReference>
<dbReference type="InterPro" id="IPR014012">
    <property type="entry name" value="HSA_dom"/>
</dbReference>
<protein>
    <recommendedName>
        <fullName evidence="19">Snf2-related CREBBP activator protein</fullName>
    </recommendedName>
</protein>
<feature type="compositionally biased region" description="Polar residues" evidence="13">
    <location>
        <begin position="398"/>
        <end position="408"/>
    </location>
</feature>
<keyword evidence="6" id="KW-0347">Helicase</keyword>
<feature type="compositionally biased region" description="Polar residues" evidence="13">
    <location>
        <begin position="3913"/>
        <end position="3922"/>
    </location>
</feature>
<evidence type="ECO:0000256" key="2">
    <source>
        <dbReference type="ARBA" id="ARBA00009220"/>
    </source>
</evidence>
<feature type="compositionally biased region" description="Basic and acidic residues" evidence="13">
    <location>
        <begin position="1128"/>
        <end position="1137"/>
    </location>
</feature>
<keyword evidence="9" id="KW-0805">Transcription regulation</keyword>
<feature type="compositionally biased region" description="Polar residues" evidence="13">
    <location>
        <begin position="3564"/>
        <end position="3576"/>
    </location>
</feature>
<feature type="compositionally biased region" description="Basic and acidic residues" evidence="13">
    <location>
        <begin position="1417"/>
        <end position="1443"/>
    </location>
</feature>
<evidence type="ECO:0000313" key="18">
    <source>
        <dbReference type="Proteomes" id="UP000593565"/>
    </source>
</evidence>
<feature type="compositionally biased region" description="Polar residues" evidence="13">
    <location>
        <begin position="3333"/>
        <end position="3343"/>
    </location>
</feature>
<dbReference type="GO" id="GO:0016887">
    <property type="term" value="F:ATP hydrolysis activity"/>
    <property type="evidence" value="ECO:0007669"/>
    <property type="project" value="TreeGrafter"/>
</dbReference>
<feature type="compositionally biased region" description="Basic and acidic residues" evidence="13">
    <location>
        <begin position="3986"/>
        <end position="4003"/>
    </location>
</feature>
<feature type="region of interest" description="Disordered" evidence="13">
    <location>
        <begin position="364"/>
        <end position="432"/>
    </location>
</feature>
<dbReference type="FunFam" id="3.40.50.300:FF:000529">
    <property type="entry name" value="helicase SRCAP isoform X1"/>
    <property type="match status" value="1"/>
</dbReference>
<evidence type="ECO:0000256" key="9">
    <source>
        <dbReference type="ARBA" id="ARBA00023015"/>
    </source>
</evidence>
<feature type="compositionally biased region" description="Basic and acidic residues" evidence="13">
    <location>
        <begin position="2897"/>
        <end position="2909"/>
    </location>
</feature>
<feature type="compositionally biased region" description="Pro residues" evidence="13">
    <location>
        <begin position="1966"/>
        <end position="1980"/>
    </location>
</feature>
<dbReference type="PROSITE" id="PS51194">
    <property type="entry name" value="HELICASE_CTER"/>
    <property type="match status" value="1"/>
</dbReference>
<evidence type="ECO:0000256" key="6">
    <source>
        <dbReference type="ARBA" id="ARBA00022806"/>
    </source>
</evidence>
<evidence type="ECO:0000256" key="4">
    <source>
        <dbReference type="ARBA" id="ARBA00022741"/>
    </source>
</evidence>
<feature type="compositionally biased region" description="Polar residues" evidence="13">
    <location>
        <begin position="3353"/>
        <end position="3362"/>
    </location>
</feature>
<feature type="compositionally biased region" description="Basic and acidic residues" evidence="13">
    <location>
        <begin position="2973"/>
        <end position="2984"/>
    </location>
</feature>
<feature type="compositionally biased region" description="Polar residues" evidence="13">
    <location>
        <begin position="295"/>
        <end position="309"/>
    </location>
</feature>
<feature type="compositionally biased region" description="Basic and acidic residues" evidence="13">
    <location>
        <begin position="2792"/>
        <end position="2828"/>
    </location>
</feature>
<feature type="compositionally biased region" description="Low complexity" evidence="13">
    <location>
        <begin position="1080"/>
        <end position="1092"/>
    </location>
</feature>
<feature type="compositionally biased region" description="Acidic residues" evidence="13">
    <location>
        <begin position="2734"/>
        <end position="2747"/>
    </location>
</feature>
<dbReference type="GO" id="GO:0010468">
    <property type="term" value="P:regulation of gene expression"/>
    <property type="evidence" value="ECO:0007669"/>
    <property type="project" value="UniProtKB-ARBA"/>
</dbReference>
<feature type="compositionally biased region" description="Basic and acidic residues" evidence="13">
    <location>
        <begin position="1343"/>
        <end position="1353"/>
    </location>
</feature>
<dbReference type="SMART" id="SM00487">
    <property type="entry name" value="DEXDc"/>
    <property type="match status" value="1"/>
</dbReference>
<feature type="compositionally biased region" description="Polar residues" evidence="13">
    <location>
        <begin position="2275"/>
        <end position="2287"/>
    </location>
</feature>
<feature type="region of interest" description="Disordered" evidence="13">
    <location>
        <begin position="3895"/>
        <end position="4145"/>
    </location>
</feature>
<feature type="compositionally biased region" description="Basic and acidic residues" evidence="13">
    <location>
        <begin position="3711"/>
        <end position="3721"/>
    </location>
</feature>
<dbReference type="Pfam" id="PF00176">
    <property type="entry name" value="SNF2-rel_dom"/>
    <property type="match status" value="1"/>
</dbReference>
<feature type="compositionally biased region" description="Basic and acidic residues" evidence="13">
    <location>
        <begin position="272"/>
        <end position="289"/>
    </location>
</feature>
<feature type="compositionally biased region" description="Polar residues" evidence="13">
    <location>
        <begin position="3209"/>
        <end position="3224"/>
    </location>
</feature>
<dbReference type="CDD" id="cd18003">
    <property type="entry name" value="DEXQc_SRCAP"/>
    <property type="match status" value="1"/>
</dbReference>
<evidence type="ECO:0000256" key="1">
    <source>
        <dbReference type="ARBA" id="ARBA00004123"/>
    </source>
</evidence>
<feature type="compositionally biased region" description="Basic and acidic residues" evidence="13">
    <location>
        <begin position="3189"/>
        <end position="3203"/>
    </location>
</feature>
<feature type="compositionally biased region" description="Basic and acidic residues" evidence="13">
    <location>
        <begin position="2867"/>
        <end position="2877"/>
    </location>
</feature>
<evidence type="ECO:0000256" key="11">
    <source>
        <dbReference type="ARBA" id="ARBA00023163"/>
    </source>
</evidence>
<feature type="compositionally biased region" description="Low complexity" evidence="13">
    <location>
        <begin position="2946"/>
        <end position="2960"/>
    </location>
</feature>
<evidence type="ECO:0000256" key="10">
    <source>
        <dbReference type="ARBA" id="ARBA00023125"/>
    </source>
</evidence>
<name>A0A7J6AQF2_AMEME</name>
<dbReference type="InterPro" id="IPR027417">
    <property type="entry name" value="P-loop_NTPase"/>
</dbReference>
<dbReference type="EMBL" id="JAAGNN010000009">
    <property type="protein sequence ID" value="KAF4085122.1"/>
    <property type="molecule type" value="Genomic_DNA"/>
</dbReference>
<feature type="compositionally biased region" description="Acidic residues" evidence="13">
    <location>
        <begin position="1311"/>
        <end position="1341"/>
    </location>
</feature>
<feature type="compositionally biased region" description="Basic and acidic residues" evidence="13">
    <location>
        <begin position="3807"/>
        <end position="3832"/>
    </location>
</feature>
<dbReference type="InterPro" id="IPR017956">
    <property type="entry name" value="AT_hook_DNA-bd_motif"/>
</dbReference>
<feature type="compositionally biased region" description="Polar residues" evidence="13">
    <location>
        <begin position="1956"/>
        <end position="1965"/>
    </location>
</feature>
<feature type="region of interest" description="Disordered" evidence="13">
    <location>
        <begin position="956"/>
        <end position="977"/>
    </location>
</feature>
<comment type="caution">
    <text evidence="17">The sequence shown here is derived from an EMBL/GenBank/DDBJ whole genome shotgun (WGS) entry which is preliminary data.</text>
</comment>
<dbReference type="InterPro" id="IPR001650">
    <property type="entry name" value="Helicase_C-like"/>
</dbReference>
<keyword evidence="18" id="KW-1185">Reference proteome</keyword>
<dbReference type="InterPro" id="IPR014001">
    <property type="entry name" value="Helicase_ATP-bd"/>
</dbReference>
<dbReference type="InterPro" id="IPR049730">
    <property type="entry name" value="SNF2/RAD54-like_C"/>
</dbReference>
<dbReference type="InterPro" id="IPR050520">
    <property type="entry name" value="INO80/SWR1_helicase"/>
</dbReference>
<dbReference type="CDD" id="cd18793">
    <property type="entry name" value="SF2_C_SNF"/>
    <property type="match status" value="1"/>
</dbReference>
<feature type="compositionally biased region" description="Polar residues" evidence="13">
    <location>
        <begin position="3369"/>
        <end position="3381"/>
    </location>
</feature>
<keyword evidence="5" id="KW-0378">Hydrolase</keyword>
<keyword evidence="7" id="KW-0067">ATP-binding</keyword>
<feature type="compositionally biased region" description="Polar residues" evidence="13">
    <location>
        <begin position="3107"/>
        <end position="3141"/>
    </location>
</feature>
<dbReference type="GO" id="GO:0042393">
    <property type="term" value="F:histone binding"/>
    <property type="evidence" value="ECO:0007669"/>
    <property type="project" value="TreeGrafter"/>
</dbReference>
<dbReference type="Proteomes" id="UP000593565">
    <property type="component" value="Unassembled WGS sequence"/>
</dbReference>
<evidence type="ECO:0000313" key="17">
    <source>
        <dbReference type="EMBL" id="KAF4085122.1"/>
    </source>
</evidence>
<dbReference type="SMART" id="SM00384">
    <property type="entry name" value="AT_hook"/>
    <property type="match status" value="2"/>
</dbReference>
<feature type="compositionally biased region" description="Low complexity" evidence="13">
    <location>
        <begin position="1358"/>
        <end position="1374"/>
    </location>
</feature>
<feature type="compositionally biased region" description="Basic and acidic residues" evidence="13">
    <location>
        <begin position="4069"/>
        <end position="4090"/>
    </location>
</feature>
<evidence type="ECO:0008006" key="19">
    <source>
        <dbReference type="Google" id="ProtNLM"/>
    </source>
</evidence>
<feature type="compositionally biased region" description="Basic and acidic residues" evidence="13">
    <location>
        <begin position="3626"/>
        <end position="3643"/>
    </location>
</feature>
<dbReference type="SMART" id="SM00573">
    <property type="entry name" value="HSA"/>
    <property type="match status" value="1"/>
</dbReference>
<keyword evidence="11" id="KW-0804">Transcription</keyword>
<gene>
    <name evidence="17" type="ORF">AMELA_G00113630</name>
</gene>
<organism evidence="17 18">
    <name type="scientific">Ameiurus melas</name>
    <name type="common">Black bullhead</name>
    <name type="synonym">Silurus melas</name>
    <dbReference type="NCBI Taxonomy" id="219545"/>
    <lineage>
        <taxon>Eukaryota</taxon>
        <taxon>Metazoa</taxon>
        <taxon>Chordata</taxon>
        <taxon>Craniata</taxon>
        <taxon>Vertebrata</taxon>
        <taxon>Euteleostomi</taxon>
        <taxon>Actinopterygii</taxon>
        <taxon>Neopterygii</taxon>
        <taxon>Teleostei</taxon>
        <taxon>Ostariophysi</taxon>
        <taxon>Siluriformes</taxon>
        <taxon>Ictaluridae</taxon>
        <taxon>Ameiurus</taxon>
    </lineage>
</organism>
<feature type="region of interest" description="Disordered" evidence="13">
    <location>
        <begin position="2730"/>
        <end position="2751"/>
    </location>
</feature>
<feature type="compositionally biased region" description="Low complexity" evidence="13">
    <location>
        <begin position="4116"/>
        <end position="4127"/>
    </location>
</feature>
<dbReference type="SMART" id="SM00490">
    <property type="entry name" value="HELICc"/>
    <property type="match status" value="1"/>
</dbReference>
<comment type="subcellular location">
    <subcellularLocation>
        <location evidence="1">Nucleus</location>
    </subcellularLocation>
</comment>
<evidence type="ECO:0000256" key="13">
    <source>
        <dbReference type="SAM" id="MobiDB-lite"/>
    </source>
</evidence>
<dbReference type="PANTHER" id="PTHR45685:SF1">
    <property type="entry name" value="HELICASE SRCAP"/>
    <property type="match status" value="1"/>
</dbReference>
<proteinExistence type="inferred from homology"/>
<keyword evidence="12" id="KW-0539">Nucleus</keyword>
<feature type="compositionally biased region" description="Basic and acidic residues" evidence="13">
    <location>
        <begin position="3036"/>
        <end position="3047"/>
    </location>
</feature>
<feature type="compositionally biased region" description="Polar residues" evidence="13">
    <location>
        <begin position="1107"/>
        <end position="1127"/>
    </location>
</feature>
<dbReference type="Gene3D" id="3.40.50.10810">
    <property type="entry name" value="Tandem AAA-ATPase domain"/>
    <property type="match status" value="1"/>
</dbReference>
<feature type="region of interest" description="Disordered" evidence="13">
    <location>
        <begin position="76"/>
        <end position="104"/>
    </location>
</feature>
<dbReference type="GO" id="GO:0003677">
    <property type="term" value="F:DNA binding"/>
    <property type="evidence" value="ECO:0007669"/>
    <property type="project" value="UniProtKB-KW"/>
</dbReference>
<feature type="compositionally biased region" description="Low complexity" evidence="13">
    <location>
        <begin position="4036"/>
        <end position="4053"/>
    </location>
</feature>
<dbReference type="SUPFAM" id="SSF52540">
    <property type="entry name" value="P-loop containing nucleoside triphosphate hydrolases"/>
    <property type="match status" value="3"/>
</dbReference>
<keyword evidence="3" id="KW-0597">Phosphoprotein</keyword>
<dbReference type="GO" id="GO:0140096">
    <property type="term" value="F:catalytic activity, acting on a protein"/>
    <property type="evidence" value="ECO:0007669"/>
    <property type="project" value="UniProtKB-ARBA"/>
</dbReference>
<feature type="compositionally biased region" description="Low complexity" evidence="13">
    <location>
        <begin position="3732"/>
        <end position="3753"/>
    </location>
</feature>
<feature type="compositionally biased region" description="Polar residues" evidence="13">
    <location>
        <begin position="2961"/>
        <end position="2971"/>
    </location>
</feature>
<feature type="compositionally biased region" description="Polar residues" evidence="13">
    <location>
        <begin position="4128"/>
        <end position="4145"/>
    </location>
</feature>
<feature type="compositionally biased region" description="Polar residues" evidence="13">
    <location>
        <begin position="2878"/>
        <end position="2892"/>
    </location>
</feature>
<feature type="region of interest" description="Disordered" evidence="13">
    <location>
        <begin position="1949"/>
        <end position="1982"/>
    </location>
</feature>
<feature type="region of interest" description="Disordered" evidence="13">
    <location>
        <begin position="269"/>
        <end position="309"/>
    </location>
</feature>
<dbReference type="InterPro" id="IPR000330">
    <property type="entry name" value="SNF2_N"/>
</dbReference>
<feature type="compositionally biased region" description="Polar residues" evidence="13">
    <location>
        <begin position="3849"/>
        <end position="3875"/>
    </location>
</feature>
<feature type="domain" description="HSA" evidence="16">
    <location>
        <begin position="1164"/>
        <end position="1236"/>
    </location>
</feature>
<feature type="region of interest" description="Disordered" evidence="13">
    <location>
        <begin position="2201"/>
        <end position="2323"/>
    </location>
</feature>
<evidence type="ECO:0000259" key="15">
    <source>
        <dbReference type="PROSITE" id="PS51194"/>
    </source>
</evidence>
<keyword evidence="10" id="KW-0238">DNA-binding</keyword>
<dbReference type="PROSITE" id="PS51192">
    <property type="entry name" value="HELICASE_ATP_BIND_1"/>
    <property type="match status" value="1"/>
</dbReference>
<dbReference type="InterPro" id="IPR038718">
    <property type="entry name" value="SNF2-like_sf"/>
</dbReference>
<evidence type="ECO:0000256" key="3">
    <source>
        <dbReference type="ARBA" id="ARBA00022553"/>
    </source>
</evidence>
<feature type="region of interest" description="Disordered" evidence="13">
    <location>
        <begin position="1080"/>
        <end position="1137"/>
    </location>
</feature>
<dbReference type="GO" id="GO:0005524">
    <property type="term" value="F:ATP binding"/>
    <property type="evidence" value="ECO:0007669"/>
    <property type="project" value="UniProtKB-KW"/>
</dbReference>
<feature type="region of interest" description="Disordered" evidence="13">
    <location>
        <begin position="1297"/>
        <end position="1508"/>
    </location>
</feature>
<dbReference type="GO" id="GO:0010557">
    <property type="term" value="P:positive regulation of macromolecule biosynthetic process"/>
    <property type="evidence" value="ECO:0007669"/>
    <property type="project" value="UniProtKB-ARBA"/>
</dbReference>
<feature type="compositionally biased region" description="Acidic residues" evidence="13">
    <location>
        <begin position="1387"/>
        <end position="1416"/>
    </location>
</feature>
<feature type="compositionally biased region" description="Low complexity" evidence="13">
    <location>
        <begin position="3791"/>
        <end position="3800"/>
    </location>
</feature>
<dbReference type="PANTHER" id="PTHR45685">
    <property type="entry name" value="HELICASE SRCAP-RELATED"/>
    <property type="match status" value="1"/>
</dbReference>
<dbReference type="Pfam" id="PF00271">
    <property type="entry name" value="Helicase_C"/>
    <property type="match status" value="1"/>
</dbReference>
<feature type="region of interest" description="Disordered" evidence="13">
    <location>
        <begin position="2792"/>
        <end position="3404"/>
    </location>
</feature>
<feature type="domain" description="Helicase C-terminal" evidence="15">
    <location>
        <begin position="2505"/>
        <end position="2655"/>
    </location>
</feature>
<evidence type="ECO:0000256" key="5">
    <source>
        <dbReference type="ARBA" id="ARBA00022801"/>
    </source>
</evidence>
<sequence>MLIRSALCQQSLVPPFRCVESLLPATARFSDPNPVSLGPVFNLLKRTCQYLVGKRKVLGNFRCSGVCDLSILEVESTEETGPTPHTGAVCRRSSPEGGTLGEEVVQQRTPPAVAVLGGIPTATQNVAGPSQYVLQPVPAASLPTPLLGPATEMEQQKAIMQAANQEQTTTMAWQKCNTKELEMSTLDCSTEAVQRQPMPMDSGHSQNLSHRLSACDTGNIRKGQNLHHGYNTEKSSLEHRETELAEETGHCQDWTPNPGVAVKMEKGPLAPEKPHLESKSKTGKEEVHGTKHTARQSTYIPTTQSSSAVSTTHKAADRDHKQPGDRTFQTVPLLLVSDVQQIVQQPLTAAIITANTDILNESSNSMDEVTKETLASNEEGSVDSSSTASEKECHYSDTGGTSAMQGESVSRLPVSPGNGNGTPNNTDEVNGCFSKSLQQPSVVAVSTPNAAFPPKTPSPSNHPQNTHVTHANQLSPDCMNCSGTPKSVLTGNKTSASVGQELKTLSLDGTGVCSDISVVEPKVLGDETCTHNIQAPKVTEGSHVVACSASHGIAKQNDCAKSMQMSPYQDHQPDGSYILLHRNKCTNSEGLDSNEPCLSQVKNDYLIQQGKESILVDHKLPQMECLNDGIPTSGNMNMDEKHDEGSEAFSGLNAVDVKDLIDVGILVQPGMEDTWLVVSDHSPLIDGQCQSTEDAEMIDVSTEAMGHCPESQTSVAVYECTIPCFPPDALHEAAKLLLPEKGVELPADKHSFEPLRETLTQDTLSSYPPTVLTSQNFSETSLTSSANIHMENTVSKPTFCSSAENAINVLDSALINSRSAVHEEQVKSTENKSDVSQVSLSSSVIDPKLLILKRGEAQLKQPPMLALVSRSQSPSGTPSDCLDRVSVECLSEYDLTTDVTAEKAAPAPLSFQVLNAPCNVTGSSSKDESKKQALIKSEHCLEFEKQIPQDEPLLNSASSTQIQTHNSPRLPSRSGSMCSTITVQSEGATNQLCQDSMLLEVEEQHSPVQHLAEIKDARDNAIEQLDASIGESSEGEADGSLEAQTNESIAIPSPAQNKHGQSRTDTQAFLLKVRQWIAGRGTSSSTPSTSRTPSPPPASSSVDSKHTLPSTQNSGGASQSDQAFSQRPRSEKHTDMAELAKHEAEIEHRTLALKREGFWSLKRLSRVAEPLRPKVHWDYLCEEMQWLSADFAQERRWKRGVARKVVRMVMRHHEELRQKEERAKREEHAKLRRIAASIAKEVRAFWSSVEKVVQYKQQSRLEEKRKKALDLQLDFIVGQTERYSDLLSQSLQATPAAPISVPSRNSQLNAPEEDDIDFEPPCEEEDDEETIEVEEQQEGNDAESQRKEIELLKQESTLPLDQLLGTLTLPQGSASEDEASDASSSMVEDEDKEFSANEEDAEDVEDTIEAQEVIEGDGDHAEELDDLTREGEMSMEELLEKYKGAYASDVEEPLPSPESSEGTEDEDEEETEGDESDDVSLDSVENSDEEEDAEVEESDEEDEDDGGEGMEVLLREGDHSPSVPTSPRPKKEISHIAATAESLQPKGYTLATTSVKTPIPFLLHGNLREYQHIGLDWLVTMFEKKLNGILADEMGLGKTIQTIALLAHLACEKGNWGPHLIIVPTSVMLNWEMELKRWCPGFKILTYYGSQKERKLKRQGWTKPNAFHVCITSYKLVLQDHQAFRRKSWKYLILDEAQNIKNFKSQRWQSLLNFNSHRRLLLTGTPLQNSLMELWSLMHFLMPHVFQSHREFKEWFSNPLTGMIEGSQEYNEGLVKRLHKVLRPFLLRRIKADVEKQMPKKYEHVVRCRLSKRQRFLYDDFMAQASTKETLASGHFMSVINILMQLRKVCNHPNLFDPRPIQSPFITQNITYSTASLVLKALDMSPFQRCDISMFDLVSLEGHVSRYQADVYLPQRKVTRQLIQEIMESPEPPPRPKPIRMKVNRMFQPLPKSDGRSATTSNNPRPTCPVSPAVQPPQPPLITEVTHNQAPVQQTPQVSPVNPVAAPRASACQSVPSTGSANPVMSIRPAPPSTAPTVSVTPQPPSNVMTQRVLLSPDMQARLPSGEVVSIAQLASLAGRPVSSSQGSKPVTFQLQGNKLTLSGAPLQVPVAQPRSIQGNVMHLVSSGGQHHLISQPAQVAVLHTLSQSGSISANPNPTSTIPTCSGLAVPLTAAQVPSPRVSGPGIVKIVVRQAAGKEGGHVPTLAVPPSPRVAPPHSVLLHPHGTPSSALRPPAPQQHSQRLPIHPAPPQAPTSSPGQPPPSRSVLKVVEGKSPSTGTAKANTSLGVEESSSDVLTLKPVSSSQSRAFGFQRPRIQPPPPPRTPFYMSWLADRHKAQRDDRISQIFRINELHCNAKPVYGQEVLDFLTFLPGPRPTPAKPIINSWRHSGYSSCLKAQSQHTSDYLDQSKTLRKAIYSSEERLHLIFDVIDRFTFVIPPVEAKPITMHCCHPPPSRSYKQALFSSTLSAHLSPLMHMLHRIYCNMRTHFPDLRLIQYDCGKLQTLHLLLRKLKSEGHRVLIFTQMTRMLDVLEQFLNYHGHIYLRLDGSTRVEQRQALMERFNADRRIFCFILSTRSGGVGVNLTGADTVVFYDSDWNPTMDAQAQDRCHRIGQTRDVHIYRLISERTVEENILKKANQKRMLGDMAIEGGNFTTAFFKEQTIRELFDLYEGEKKDAESSVPPSDDEEAINKQQTTILEQALCRAEDEEDIVAASQAKAEQVAELAEFNENIPLEDGESRDQEEEELSKAEQEIAALVEQLTPIERYAMNFLEASLEDICKEELKQAEEQVEAARKGLDQAKEEGLKLHQSSDNDDSMPHTPEEHPPARRTRRHRDKGAPSTRVSGRLRGTPAKMDDDDMSTTHPSPDRDKGRRGETTVNRAPGPSSSLKSPQPREVPERLLRGRAGNEDVAFSTSTAGGPLKCQTDQQLSDSERSKVPSQYCQPLSPVPSDAPSSSVDRNTSGHTSTLKTVFRDTRDEHGAEMDTNTQQGIRDRRASVSSDSICSPEHQSEQDGQHPLFPSLASPHSRSPRKRQSADEEVLKGLPEDSPSAKVLRKLPGRLVTVVEDKEPKRRKRGECGSGGVHTEGSSEETEQAESSQDAGPLSPSQSLKESLTKSPPISPPETQQLQEQVSPSSITNPGRGYHPYSPTHHSPDMPVLRNLPVRRRLETESRMAAQLGEHFLARGRGLDRRTPLSPKKQEPGPSKDGSTTPNVPSDANASCFSPGKRKRGRPPKMSPKPPEPLEQDIPVAQKVVSGEHSPPQSPKRKRGRPRKDSTTNAIDSGKPEKEVSCPTSMSSISREGISDVHPNSHGSSLGPLTMSTVPECPKINSVSDGASESFKTADYPQSPKADNQTTQFNVPPPQTPSESPIKQTSTLERSSDHTNFKATAPNSDSPDSSLTAVPQVIPTENATQTNTKPSLQPAITPSQCFDSSAHSPAQECIPLSTSAVCQSSQVTTIPSQLATVSEVIIAAEMPVKSNQCTAHLQGSTTPTDLLAQPTLKSNISNASPPLPSVSTTSATFAQTCELLSEPIVKTGLQPLSVPDLTQPSVQPDIPLETICNPNQTNTALSQTKSEKTQTSHTDLSQIRIAPKSPESLEMASDVSQQSSASRQRTINTSVPAEEQRTENQQDLSVSKEDGLIDSTEEMERGISGSPEKAERDNSQSQAKKRKLENLAADQRSDAPLISETVMQTTPASDVADTPLEEESQKKEQEGKSTGKKRSICRQSSQESVRSSSPSSVCSSGTLSSRSKKSAESNMLAKRKRMERDSEKESADRGSDQERVKPESQSSNSTSSDSEDSTGQERRLTRSSHKILEKETTSDKGDKNRTRRRRSDKKANKEVESTASTPARVTRKSTGTQPISQLTSPISSEPEVLGKRCSALNAAAKLLAMRGKGPDPPSSSSKSKATQAQQPTSEKISKSKCKQDQDSPKTNSVVNKPESSRQTPTHLTDSPQSTTGTGLSASRSTRQRPGNLVPPLENEAKRAKKEEKKKTLDQKEEVEEENRETRSSRGHSACSSVSSERGADSSRSRSSSNSSQCTRSLSSRSTGPPHSHSRAPSSGSDTEKVKGRQKKTEENRGRESRRERHSKNHEKPEPSAGTSEGTPDRVLRSVAALAAVQARTPASNTRSSSSQQRHSKT</sequence>
<evidence type="ECO:0000256" key="12">
    <source>
        <dbReference type="ARBA" id="ARBA00023242"/>
    </source>
</evidence>
<evidence type="ECO:0000256" key="7">
    <source>
        <dbReference type="ARBA" id="ARBA00022840"/>
    </source>
</evidence>
<feature type="region of interest" description="Disordered" evidence="13">
    <location>
        <begin position="3548"/>
        <end position="3880"/>
    </location>
</feature>
<dbReference type="Gene3D" id="3.40.50.300">
    <property type="entry name" value="P-loop containing nucleotide triphosphate hydrolases"/>
    <property type="match status" value="1"/>
</dbReference>
<dbReference type="GO" id="GO:0004386">
    <property type="term" value="F:helicase activity"/>
    <property type="evidence" value="ECO:0007669"/>
    <property type="project" value="UniProtKB-KW"/>
</dbReference>
<feature type="compositionally biased region" description="Polar residues" evidence="13">
    <location>
        <begin position="3948"/>
        <end position="3976"/>
    </location>
</feature>
<dbReference type="GO" id="GO:0000812">
    <property type="term" value="C:Swr1 complex"/>
    <property type="evidence" value="ECO:0007669"/>
    <property type="project" value="TreeGrafter"/>
</dbReference>
<feature type="compositionally biased region" description="Pro residues" evidence="13">
    <location>
        <begin position="2247"/>
        <end position="2264"/>
    </location>
</feature>
<dbReference type="FunFam" id="3.40.50.10810:FF:000005">
    <property type="entry name" value="Photoperiod-independent early flowering 1"/>
    <property type="match status" value="1"/>
</dbReference>
<feature type="domain" description="Helicase ATP-binding" evidence="14">
    <location>
        <begin position="1579"/>
        <end position="1744"/>
    </location>
</feature>
<evidence type="ECO:0000259" key="16">
    <source>
        <dbReference type="PROSITE" id="PS51204"/>
    </source>
</evidence>
<feature type="compositionally biased region" description="Polar residues" evidence="13">
    <location>
        <begin position="364"/>
        <end position="388"/>
    </location>
</feature>
<comment type="similarity">
    <text evidence="2">Belongs to the SNF2/RAD54 helicase family. SWR1 subfamily.</text>
</comment>
<feature type="compositionally biased region" description="Basic and acidic residues" evidence="13">
    <location>
        <begin position="3770"/>
        <end position="3790"/>
    </location>
</feature>
<keyword evidence="4" id="KW-0547">Nucleotide-binding</keyword>